<reference evidence="1" key="1">
    <citation type="submission" date="2022-07" db="EMBL/GenBank/DDBJ databases">
        <title>Chromosome-level genome of Muraenolepis orangiensis.</title>
        <authorList>
            <person name="Kim J."/>
        </authorList>
    </citation>
    <scope>NUCLEOTIDE SEQUENCE</scope>
    <source>
        <strain evidence="1">KU_S4_2022</strain>
        <tissue evidence="1">Muscle</tissue>
    </source>
</reference>
<gene>
    <name evidence="1" type="ORF">NHX12_027973</name>
</gene>
<protein>
    <submittedName>
        <fullName evidence="1">Uncharacterized protein</fullName>
    </submittedName>
</protein>
<dbReference type="OrthoDB" id="9946270at2759"/>
<keyword evidence="2" id="KW-1185">Reference proteome</keyword>
<sequence>SDSLLCPPPSALFRKSSNPELAHVSSVALKFKRQHSEDGKYFRRGSLGKYLLPYANPQTSSDISNLVRIRSQTLGKSDPSLTSTL</sequence>
<evidence type="ECO:0000313" key="1">
    <source>
        <dbReference type="EMBL" id="KAJ3605930.1"/>
    </source>
</evidence>
<dbReference type="Proteomes" id="UP001148018">
    <property type="component" value="Unassembled WGS sequence"/>
</dbReference>
<dbReference type="EMBL" id="JANIIK010000043">
    <property type="protein sequence ID" value="KAJ3605930.1"/>
    <property type="molecule type" value="Genomic_DNA"/>
</dbReference>
<dbReference type="AlphaFoldDB" id="A0A9Q0EIE7"/>
<accession>A0A9Q0EIE7</accession>
<comment type="caution">
    <text evidence="1">The sequence shown here is derived from an EMBL/GenBank/DDBJ whole genome shotgun (WGS) entry which is preliminary data.</text>
</comment>
<name>A0A9Q0EIE7_9TELE</name>
<organism evidence="1 2">
    <name type="scientific">Muraenolepis orangiensis</name>
    <name type="common">Patagonian moray cod</name>
    <dbReference type="NCBI Taxonomy" id="630683"/>
    <lineage>
        <taxon>Eukaryota</taxon>
        <taxon>Metazoa</taxon>
        <taxon>Chordata</taxon>
        <taxon>Craniata</taxon>
        <taxon>Vertebrata</taxon>
        <taxon>Euteleostomi</taxon>
        <taxon>Actinopterygii</taxon>
        <taxon>Neopterygii</taxon>
        <taxon>Teleostei</taxon>
        <taxon>Neoteleostei</taxon>
        <taxon>Acanthomorphata</taxon>
        <taxon>Zeiogadaria</taxon>
        <taxon>Gadariae</taxon>
        <taxon>Gadiformes</taxon>
        <taxon>Muraenolepidoidei</taxon>
        <taxon>Muraenolepididae</taxon>
        <taxon>Muraenolepis</taxon>
    </lineage>
</organism>
<evidence type="ECO:0000313" key="2">
    <source>
        <dbReference type="Proteomes" id="UP001148018"/>
    </source>
</evidence>
<feature type="non-terminal residue" evidence="1">
    <location>
        <position position="85"/>
    </location>
</feature>
<feature type="non-terminal residue" evidence="1">
    <location>
        <position position="1"/>
    </location>
</feature>
<proteinExistence type="predicted"/>